<evidence type="ECO:0000313" key="8">
    <source>
        <dbReference type="EMBL" id="VFK03418.1"/>
    </source>
</evidence>
<dbReference type="AlphaFoldDB" id="A0A450UZW4"/>
<dbReference type="SUPFAM" id="SSF54862">
    <property type="entry name" value="4Fe-4S ferredoxins"/>
    <property type="match status" value="1"/>
</dbReference>
<evidence type="ECO:0000259" key="5">
    <source>
        <dbReference type="PROSITE" id="PS51379"/>
    </source>
</evidence>
<dbReference type="EMBL" id="CAADFI010000130">
    <property type="protein sequence ID" value="VFJ98272.1"/>
    <property type="molecule type" value="Genomic_DNA"/>
</dbReference>
<evidence type="ECO:0000256" key="4">
    <source>
        <dbReference type="ARBA" id="ARBA00023014"/>
    </source>
</evidence>
<dbReference type="Gene3D" id="3.30.70.20">
    <property type="match status" value="2"/>
</dbReference>
<keyword evidence="2" id="KW-0479">Metal-binding</keyword>
<dbReference type="Pfam" id="PF13247">
    <property type="entry name" value="Fer4_11"/>
    <property type="match status" value="2"/>
</dbReference>
<dbReference type="InterPro" id="IPR017896">
    <property type="entry name" value="4Fe4S_Fe-S-bd"/>
</dbReference>
<keyword evidence="1" id="KW-0004">4Fe-4S</keyword>
<evidence type="ECO:0000256" key="3">
    <source>
        <dbReference type="ARBA" id="ARBA00023004"/>
    </source>
</evidence>
<evidence type="ECO:0000313" key="6">
    <source>
        <dbReference type="EMBL" id="VFJ98097.1"/>
    </source>
</evidence>
<dbReference type="EMBL" id="CAADFJ010000128">
    <property type="protein sequence ID" value="VFK03418.1"/>
    <property type="molecule type" value="Genomic_DNA"/>
</dbReference>
<feature type="domain" description="4Fe-4S ferredoxin-type" evidence="5">
    <location>
        <begin position="4"/>
        <end position="33"/>
    </location>
</feature>
<dbReference type="GO" id="GO:0051539">
    <property type="term" value="F:4 iron, 4 sulfur cluster binding"/>
    <property type="evidence" value="ECO:0007669"/>
    <property type="project" value="UniProtKB-KW"/>
</dbReference>
<name>A0A450UZW4_9GAMM</name>
<feature type="domain" description="4Fe-4S ferredoxin-type" evidence="5">
    <location>
        <begin position="83"/>
        <end position="112"/>
    </location>
</feature>
<evidence type="ECO:0000313" key="7">
    <source>
        <dbReference type="EMBL" id="VFJ98272.1"/>
    </source>
</evidence>
<dbReference type="InterPro" id="IPR050954">
    <property type="entry name" value="ET_IronSulfur_Cluster-Binding"/>
</dbReference>
<organism evidence="6">
    <name type="scientific">Candidatus Kentrum eta</name>
    <dbReference type="NCBI Taxonomy" id="2126337"/>
    <lineage>
        <taxon>Bacteria</taxon>
        <taxon>Pseudomonadati</taxon>
        <taxon>Pseudomonadota</taxon>
        <taxon>Gammaproteobacteria</taxon>
        <taxon>Candidatus Kentrum</taxon>
    </lineage>
</organism>
<evidence type="ECO:0000256" key="2">
    <source>
        <dbReference type="ARBA" id="ARBA00022723"/>
    </source>
</evidence>
<accession>A0A450UZW4</accession>
<evidence type="ECO:0000256" key="1">
    <source>
        <dbReference type="ARBA" id="ARBA00022485"/>
    </source>
</evidence>
<dbReference type="GO" id="GO:0046872">
    <property type="term" value="F:metal ion binding"/>
    <property type="evidence" value="ECO:0007669"/>
    <property type="project" value="UniProtKB-KW"/>
</dbReference>
<dbReference type="PANTHER" id="PTHR43177">
    <property type="entry name" value="PROTEIN NRFC"/>
    <property type="match status" value="1"/>
</dbReference>
<dbReference type="InterPro" id="IPR017900">
    <property type="entry name" value="4Fe4S_Fe_S_CS"/>
</dbReference>
<dbReference type="PROSITE" id="PS00198">
    <property type="entry name" value="4FE4S_FER_1"/>
    <property type="match status" value="1"/>
</dbReference>
<sequence length="204" mass="22829">MTRYAMVIDLNTCVGCNACMAACAMENQTPVWKGEWRTWVHDKEIGSGDDITRRFFPRLCNHCDNPPCMTVCPTGATYQMDSGIVMVDDARCMGCGACAMACPYKARYPITYDDIDKGREFFGHDAWRKHPSVDKCDFCAHRVAKGQKPACVETCVGSARMFGNLDDPNDPITQLVESSVARPLMPYMGTHPNVYYIDDLKRKG</sequence>
<gene>
    <name evidence="6" type="ORF">BECKH772A_GA0070896_101325</name>
    <name evidence="7" type="ORF">BECKH772B_GA0070898_101305</name>
    <name evidence="8" type="ORF">BECKH772C_GA0070978_101285</name>
</gene>
<reference evidence="6" key="1">
    <citation type="submission" date="2019-02" db="EMBL/GenBank/DDBJ databases">
        <authorList>
            <person name="Gruber-Vodicka R. H."/>
            <person name="Seah K. B. B."/>
        </authorList>
    </citation>
    <scope>NUCLEOTIDE SEQUENCE</scope>
    <source>
        <strain evidence="8">BECK_SA2B12</strain>
        <strain evidence="6">BECK_SA2B15</strain>
        <strain evidence="7">BECK_SA2B20</strain>
    </source>
</reference>
<proteinExistence type="predicted"/>
<keyword evidence="4" id="KW-0411">Iron-sulfur</keyword>
<dbReference type="PROSITE" id="PS51379">
    <property type="entry name" value="4FE4S_FER_2"/>
    <property type="match status" value="2"/>
</dbReference>
<dbReference type="PANTHER" id="PTHR43177:SF3">
    <property type="entry name" value="PROTEIN NRFC HOMOLOG"/>
    <property type="match status" value="1"/>
</dbReference>
<dbReference type="EMBL" id="CAADFG010000132">
    <property type="protein sequence ID" value="VFJ98097.1"/>
    <property type="molecule type" value="Genomic_DNA"/>
</dbReference>
<protein>
    <submittedName>
        <fullName evidence="6">Fe-S-cluster-containing dehydrogenase component</fullName>
    </submittedName>
</protein>
<keyword evidence="3" id="KW-0408">Iron</keyword>
<dbReference type="CDD" id="cd10551">
    <property type="entry name" value="PsrB"/>
    <property type="match status" value="1"/>
</dbReference>